<dbReference type="PROSITE" id="PS51100">
    <property type="entry name" value="PTS_EIIB_TYPE_3"/>
    <property type="match status" value="1"/>
</dbReference>
<proteinExistence type="predicted"/>
<evidence type="ECO:0000256" key="5">
    <source>
        <dbReference type="ARBA" id="ARBA00022683"/>
    </source>
</evidence>
<dbReference type="InterPro" id="IPR013012">
    <property type="entry name" value="PTS_EIIB_3"/>
</dbReference>
<feature type="modified residue" description="Phosphocysteine; by EIIA" evidence="7">
    <location>
        <position position="10"/>
    </location>
</feature>
<keyword evidence="5" id="KW-0598">Phosphotransferase system</keyword>
<dbReference type="Proteomes" id="UP000051500">
    <property type="component" value="Unassembled WGS sequence"/>
</dbReference>
<dbReference type="PANTHER" id="PTHR34581:SF2">
    <property type="entry name" value="PTS SYSTEM N,N'-DIACETYLCHITOBIOSE-SPECIFIC EIIB COMPONENT"/>
    <property type="match status" value="1"/>
</dbReference>
<dbReference type="InterPro" id="IPR036095">
    <property type="entry name" value="PTS_EIIB-like_sf"/>
</dbReference>
<dbReference type="STRING" id="1122146.IV53_GL000044"/>
<sequence>MAKYTIMLNCAAGMSTSLLVTKMQASAQAQGIDVDIFATGASEVSQQLAQQTIDCVLLGPQVRYMEADFKQLLANEKNSLGNPIPLAVIDMQAYGMMNGEAVLKQALSLIEA</sequence>
<feature type="domain" description="PTS EIIB type-3" evidence="8">
    <location>
        <begin position="3"/>
        <end position="112"/>
    </location>
</feature>
<dbReference type="AlphaFoldDB" id="A0A0R2KIW0"/>
<keyword evidence="3" id="KW-0762">Sugar transport</keyword>
<keyword evidence="6" id="KW-0418">Kinase</keyword>
<organism evidence="9 10">
    <name type="scientific">Ligilactobacillus ceti DSM 22408</name>
    <dbReference type="NCBI Taxonomy" id="1122146"/>
    <lineage>
        <taxon>Bacteria</taxon>
        <taxon>Bacillati</taxon>
        <taxon>Bacillota</taxon>
        <taxon>Bacilli</taxon>
        <taxon>Lactobacillales</taxon>
        <taxon>Lactobacillaceae</taxon>
        <taxon>Ligilactobacillus</taxon>
    </lineage>
</organism>
<dbReference type="EMBL" id="JQBZ01000016">
    <property type="protein sequence ID" value="KRN89327.1"/>
    <property type="molecule type" value="Genomic_DNA"/>
</dbReference>
<accession>A0A0R2KIW0</accession>
<dbReference type="PATRIC" id="fig|1122146.4.peg.46"/>
<dbReference type="PANTHER" id="PTHR34581">
    <property type="entry name" value="PTS SYSTEM N,N'-DIACETYLCHITOBIOSE-SPECIFIC EIIB COMPONENT"/>
    <property type="match status" value="1"/>
</dbReference>
<dbReference type="Gene3D" id="3.40.50.2300">
    <property type="match status" value="1"/>
</dbReference>
<dbReference type="RefSeq" id="WP_027106467.1">
    <property type="nucleotide sequence ID" value="NZ_AUHP01000012.1"/>
</dbReference>
<dbReference type="GO" id="GO:0009401">
    <property type="term" value="P:phosphoenolpyruvate-dependent sugar phosphotransferase system"/>
    <property type="evidence" value="ECO:0007669"/>
    <property type="project" value="UniProtKB-KW"/>
</dbReference>
<protein>
    <recommendedName>
        <fullName evidence="8">PTS EIIB type-3 domain-containing protein</fullName>
    </recommendedName>
</protein>
<evidence type="ECO:0000313" key="10">
    <source>
        <dbReference type="Proteomes" id="UP000051500"/>
    </source>
</evidence>
<evidence type="ECO:0000256" key="4">
    <source>
        <dbReference type="ARBA" id="ARBA00022679"/>
    </source>
</evidence>
<keyword evidence="1" id="KW-0813">Transport</keyword>
<dbReference type="InterPro" id="IPR051819">
    <property type="entry name" value="PTS_sugar-specific_EIIB"/>
</dbReference>
<evidence type="ECO:0000256" key="7">
    <source>
        <dbReference type="PROSITE-ProRule" id="PRU00423"/>
    </source>
</evidence>
<comment type="caution">
    <text evidence="9">The sequence shown here is derived from an EMBL/GenBank/DDBJ whole genome shotgun (WGS) entry which is preliminary data.</text>
</comment>
<dbReference type="GO" id="GO:0016301">
    <property type="term" value="F:kinase activity"/>
    <property type="evidence" value="ECO:0007669"/>
    <property type="project" value="UniProtKB-KW"/>
</dbReference>
<evidence type="ECO:0000256" key="1">
    <source>
        <dbReference type="ARBA" id="ARBA00022448"/>
    </source>
</evidence>
<evidence type="ECO:0000256" key="2">
    <source>
        <dbReference type="ARBA" id="ARBA00022553"/>
    </source>
</evidence>
<dbReference type="eggNOG" id="COG1440">
    <property type="taxonomic scope" value="Bacteria"/>
</dbReference>
<keyword evidence="4" id="KW-0808">Transferase</keyword>
<evidence type="ECO:0000256" key="3">
    <source>
        <dbReference type="ARBA" id="ARBA00022597"/>
    </source>
</evidence>
<keyword evidence="10" id="KW-1185">Reference proteome</keyword>
<dbReference type="InterPro" id="IPR003501">
    <property type="entry name" value="PTS_EIIB_2/3"/>
</dbReference>
<dbReference type="OrthoDB" id="9808134at2"/>
<evidence type="ECO:0000259" key="8">
    <source>
        <dbReference type="PROSITE" id="PS51100"/>
    </source>
</evidence>
<dbReference type="CDD" id="cd05564">
    <property type="entry name" value="PTS_IIB_chitobiose_lichenan"/>
    <property type="match status" value="1"/>
</dbReference>
<dbReference type="SUPFAM" id="SSF52794">
    <property type="entry name" value="PTS system IIB component-like"/>
    <property type="match status" value="1"/>
</dbReference>
<dbReference type="Pfam" id="PF02302">
    <property type="entry name" value="PTS_IIB"/>
    <property type="match status" value="1"/>
</dbReference>
<gene>
    <name evidence="9" type="ORF">IV53_GL000044</name>
</gene>
<keyword evidence="2" id="KW-0597">Phosphoprotein</keyword>
<evidence type="ECO:0000313" key="9">
    <source>
        <dbReference type="EMBL" id="KRN89327.1"/>
    </source>
</evidence>
<dbReference type="GO" id="GO:0008982">
    <property type="term" value="F:protein-N(PI)-phosphohistidine-sugar phosphotransferase activity"/>
    <property type="evidence" value="ECO:0007669"/>
    <property type="project" value="InterPro"/>
</dbReference>
<evidence type="ECO:0000256" key="6">
    <source>
        <dbReference type="ARBA" id="ARBA00022777"/>
    </source>
</evidence>
<name>A0A0R2KIW0_9LACO</name>
<reference evidence="9 10" key="1">
    <citation type="journal article" date="2015" name="Genome Announc.">
        <title>Expanding the biotechnology potential of lactobacilli through comparative genomics of 213 strains and associated genera.</title>
        <authorList>
            <person name="Sun Z."/>
            <person name="Harris H.M."/>
            <person name="McCann A."/>
            <person name="Guo C."/>
            <person name="Argimon S."/>
            <person name="Zhang W."/>
            <person name="Yang X."/>
            <person name="Jeffery I.B."/>
            <person name="Cooney J.C."/>
            <person name="Kagawa T.F."/>
            <person name="Liu W."/>
            <person name="Song Y."/>
            <person name="Salvetti E."/>
            <person name="Wrobel A."/>
            <person name="Rasinkangas P."/>
            <person name="Parkhill J."/>
            <person name="Rea M.C."/>
            <person name="O'Sullivan O."/>
            <person name="Ritari J."/>
            <person name="Douillard F.P."/>
            <person name="Paul Ross R."/>
            <person name="Yang R."/>
            <person name="Briner A.E."/>
            <person name="Felis G.E."/>
            <person name="de Vos W.M."/>
            <person name="Barrangou R."/>
            <person name="Klaenhammer T.R."/>
            <person name="Caufield P.W."/>
            <person name="Cui Y."/>
            <person name="Zhang H."/>
            <person name="O'Toole P.W."/>
        </authorList>
    </citation>
    <scope>NUCLEOTIDE SEQUENCE [LARGE SCALE GENOMIC DNA]</scope>
    <source>
        <strain evidence="9 10">DSM 22408</strain>
    </source>
</reference>